<keyword evidence="2" id="KW-1185">Reference proteome</keyword>
<reference evidence="1 2" key="1">
    <citation type="submission" date="2011-10" db="EMBL/GenBank/DDBJ databases">
        <title>The Improved High-Quality Draft genome of Leptonema illini DSM 21528.</title>
        <authorList>
            <consortium name="US DOE Joint Genome Institute (JGI-PGF)"/>
            <person name="Lucas S."/>
            <person name="Copeland A."/>
            <person name="Lapidus A."/>
            <person name="Glavina del Rio T."/>
            <person name="Dalin E."/>
            <person name="Tice H."/>
            <person name="Bruce D."/>
            <person name="Goodwin L."/>
            <person name="Pitluck S."/>
            <person name="Peters L."/>
            <person name="Mikhailova N."/>
            <person name="Held B."/>
            <person name="Kyrpides N."/>
            <person name="Mavromatis K."/>
            <person name="Ivanova N."/>
            <person name="Markowitz V."/>
            <person name="Cheng J.-F."/>
            <person name="Hugenholtz P."/>
            <person name="Woyke T."/>
            <person name="Wu D."/>
            <person name="Gronow S."/>
            <person name="Wellnitz S."/>
            <person name="Brambilla E.-M."/>
            <person name="Klenk H.-P."/>
            <person name="Eisen J.A."/>
        </authorList>
    </citation>
    <scope>NUCLEOTIDE SEQUENCE [LARGE SCALE GENOMIC DNA]</scope>
    <source>
        <strain evidence="1 2">DSM 21528</strain>
    </source>
</reference>
<sequence>MNVTYTFFFLYIKKRFFGPLNYKKIPGVGHKPKKAPEIRLAEL</sequence>
<dbReference type="HOGENOM" id="CLU_3235512_0_0_12"/>
<proteinExistence type="predicted"/>
<organism evidence="1 2">
    <name type="scientific">Leptonema illini DSM 21528</name>
    <dbReference type="NCBI Taxonomy" id="929563"/>
    <lineage>
        <taxon>Bacteria</taxon>
        <taxon>Pseudomonadati</taxon>
        <taxon>Spirochaetota</taxon>
        <taxon>Spirochaetia</taxon>
        <taxon>Leptospirales</taxon>
        <taxon>Leptospiraceae</taxon>
        <taxon>Leptonema</taxon>
    </lineage>
</organism>
<name>H2CC28_9LEPT</name>
<evidence type="ECO:0000313" key="2">
    <source>
        <dbReference type="Proteomes" id="UP000005737"/>
    </source>
</evidence>
<dbReference type="Proteomes" id="UP000005737">
    <property type="component" value="Unassembled WGS sequence"/>
</dbReference>
<gene>
    <name evidence="1" type="ORF">Lepil_0553</name>
</gene>
<dbReference type="STRING" id="183.GCA_002009735_00217"/>
<evidence type="ECO:0000313" key="1">
    <source>
        <dbReference type="EMBL" id="EHQ05257.1"/>
    </source>
</evidence>
<accession>H2CC28</accession>
<protein>
    <submittedName>
        <fullName evidence="1">Uncharacterized protein</fullName>
    </submittedName>
</protein>
<dbReference type="EMBL" id="JH597773">
    <property type="protein sequence ID" value="EHQ05257.1"/>
    <property type="molecule type" value="Genomic_DNA"/>
</dbReference>
<dbReference type="AlphaFoldDB" id="H2CC28"/>